<protein>
    <submittedName>
        <fullName evidence="1">Uncharacterized protein</fullName>
    </submittedName>
</protein>
<reference evidence="1 2" key="1">
    <citation type="submission" date="2022-11" db="EMBL/GenBank/DDBJ databases">
        <title>Minimal conservation of predation-associated metabolite biosynthetic gene clusters underscores biosynthetic potential of Myxococcota including descriptions for ten novel species: Archangium lansinium sp. nov., Myxococcus landrumus sp. nov., Nannocystis bai.</title>
        <authorList>
            <person name="Ahearne A."/>
            <person name="Stevens C."/>
            <person name="Phillips K."/>
        </authorList>
    </citation>
    <scope>NUCLEOTIDE SEQUENCE [LARGE SCALE GENOMIC DNA]</scope>
    <source>
        <strain evidence="1 2">MIWBW</strain>
    </source>
</reference>
<dbReference type="RefSeq" id="WP_267532102.1">
    <property type="nucleotide sequence ID" value="NZ_JAPNKA010000001.1"/>
</dbReference>
<evidence type="ECO:0000313" key="1">
    <source>
        <dbReference type="EMBL" id="MCY1073085.1"/>
    </source>
</evidence>
<dbReference type="EMBL" id="JAPNKA010000001">
    <property type="protein sequence ID" value="MCY1073085.1"/>
    <property type="molecule type" value="Genomic_DNA"/>
</dbReference>
<accession>A0ABT3ZUL5</accession>
<comment type="caution">
    <text evidence="1">The sequence shown here is derived from an EMBL/GenBank/DDBJ whole genome shotgun (WGS) entry which is preliminary data.</text>
</comment>
<proteinExistence type="predicted"/>
<dbReference type="Proteomes" id="UP001207654">
    <property type="component" value="Unassembled WGS sequence"/>
</dbReference>
<evidence type="ECO:0000313" key="2">
    <source>
        <dbReference type="Proteomes" id="UP001207654"/>
    </source>
</evidence>
<sequence>MARHRSRRSPHADTRISGVFIQLLTTEWTKESRGGAGARVRNATPIASVLPDAWSGAGDALFHLHHVYFSEQRHFLRREWTEVRKGKSFVEVEAFRVERSEEGVRVLLDYGKMGMPGQLEWSGQARGERHEELFHLSPGEWARGVYNERIPYWDTGHWGYCKHVVNVGLLSDAGLEVFQRTVPKLELRREFLLRQRGPVAPGAHTTRMPSVTQ</sequence>
<name>A0ABT3ZUL5_9BACT</name>
<keyword evidence="2" id="KW-1185">Reference proteome</keyword>
<gene>
    <name evidence="1" type="ORF">OV287_01185</name>
</gene>
<organism evidence="1 2">
    <name type="scientific">Archangium lansingense</name>
    <dbReference type="NCBI Taxonomy" id="2995310"/>
    <lineage>
        <taxon>Bacteria</taxon>
        <taxon>Pseudomonadati</taxon>
        <taxon>Myxococcota</taxon>
        <taxon>Myxococcia</taxon>
        <taxon>Myxococcales</taxon>
        <taxon>Cystobacterineae</taxon>
        <taxon>Archangiaceae</taxon>
        <taxon>Archangium</taxon>
    </lineage>
</organism>